<dbReference type="RefSeq" id="WP_322446760.1">
    <property type="nucleotide sequence ID" value="NZ_JAXOFX010000007.1"/>
</dbReference>
<dbReference type="InterPro" id="IPR025833">
    <property type="entry name" value="GDYXXLXY"/>
</dbReference>
<sequence length="190" mass="21692">MNRRAPNKLFFLSLLIPVAVLCSMLMKPLQATTFGDEVVLATIPIDPRDLFYGDYVILDLEIDQVEETLLDEELRKEVHNSTYENQITVYVLLKEGSGGIYTVDRVSKDRPEGIFIKGKMEDYLNEDIENQGRKFVHIHYGLDRFYVEEGTGLELEEQAREGKVLVSVKIYNGYALLTNIKGVKYGNGLH</sequence>
<evidence type="ECO:0000313" key="1">
    <source>
        <dbReference type="EMBL" id="MDZ5472456.1"/>
    </source>
</evidence>
<keyword evidence="2" id="KW-1185">Reference proteome</keyword>
<dbReference type="Proteomes" id="UP001290455">
    <property type="component" value="Unassembled WGS sequence"/>
</dbReference>
<gene>
    <name evidence="1" type="ORF">SM124_11920</name>
</gene>
<reference evidence="1 2" key="1">
    <citation type="submission" date="2023-11" db="EMBL/GenBank/DDBJ databases">
        <title>Bacillus jintuensis, isolated from a mudflat on the Beibu Gulf coast.</title>
        <authorList>
            <person name="Li M."/>
        </authorList>
    </citation>
    <scope>NUCLEOTIDE SEQUENCE [LARGE SCALE GENOMIC DNA]</scope>
    <source>
        <strain evidence="1 2">31A1R</strain>
    </source>
</reference>
<accession>A0ABU5IZA8</accession>
<proteinExistence type="predicted"/>
<name>A0ABU5IZA8_9BACI</name>
<organism evidence="1 2">
    <name type="scientific">Robertmurraya mangrovi</name>
    <dbReference type="NCBI Taxonomy" id="3098077"/>
    <lineage>
        <taxon>Bacteria</taxon>
        <taxon>Bacillati</taxon>
        <taxon>Bacillota</taxon>
        <taxon>Bacilli</taxon>
        <taxon>Bacillales</taxon>
        <taxon>Bacillaceae</taxon>
        <taxon>Robertmurraya</taxon>
    </lineage>
</organism>
<dbReference type="Pfam" id="PF14345">
    <property type="entry name" value="GDYXXLXY"/>
    <property type="match status" value="1"/>
</dbReference>
<evidence type="ECO:0000313" key="2">
    <source>
        <dbReference type="Proteomes" id="UP001290455"/>
    </source>
</evidence>
<comment type="caution">
    <text evidence="1">The sequence shown here is derived from an EMBL/GenBank/DDBJ whole genome shotgun (WGS) entry which is preliminary data.</text>
</comment>
<dbReference type="EMBL" id="JAXOFX010000007">
    <property type="protein sequence ID" value="MDZ5472456.1"/>
    <property type="molecule type" value="Genomic_DNA"/>
</dbReference>
<protein>
    <submittedName>
        <fullName evidence="1">GDYXXLXY domain-containing protein</fullName>
    </submittedName>
</protein>